<evidence type="ECO:0000313" key="14">
    <source>
        <dbReference type="EMBL" id="OEY94036.1"/>
    </source>
</evidence>
<evidence type="ECO:0000256" key="1">
    <source>
        <dbReference type="ARBA" id="ARBA00004571"/>
    </source>
</evidence>
<proteinExistence type="inferred from homology"/>
<evidence type="ECO:0000256" key="9">
    <source>
        <dbReference type="PROSITE-ProRule" id="PRU01360"/>
    </source>
</evidence>
<dbReference type="PROSITE" id="PS52016">
    <property type="entry name" value="TONB_DEPENDENT_REC_3"/>
    <property type="match status" value="1"/>
</dbReference>
<keyword evidence="8 9" id="KW-0998">Cell outer membrane</keyword>
<dbReference type="Proteomes" id="UP000185895">
    <property type="component" value="Unassembled WGS sequence"/>
</dbReference>
<dbReference type="CDD" id="cd01347">
    <property type="entry name" value="ligand_gated_channel"/>
    <property type="match status" value="1"/>
</dbReference>
<evidence type="ECO:0000256" key="3">
    <source>
        <dbReference type="ARBA" id="ARBA00022452"/>
    </source>
</evidence>
<dbReference type="Gene3D" id="2.40.170.20">
    <property type="entry name" value="TonB-dependent receptor, beta-barrel domain"/>
    <property type="match status" value="1"/>
</dbReference>
<dbReference type="PANTHER" id="PTHR47234:SF3">
    <property type="entry name" value="SECRETIN_TONB SHORT N-TERMINAL DOMAIN-CONTAINING PROTEIN"/>
    <property type="match status" value="1"/>
</dbReference>
<name>A0A1E7R412_9GAMM</name>
<evidence type="ECO:0000256" key="4">
    <source>
        <dbReference type="ARBA" id="ARBA00022692"/>
    </source>
</evidence>
<keyword evidence="7 9" id="KW-0472">Membrane</keyword>
<keyword evidence="4 9" id="KW-0812">Transmembrane</keyword>
<evidence type="ECO:0000256" key="7">
    <source>
        <dbReference type="ARBA" id="ARBA00023136"/>
    </source>
</evidence>
<dbReference type="Pfam" id="PF07715">
    <property type="entry name" value="Plug"/>
    <property type="match status" value="1"/>
</dbReference>
<evidence type="ECO:0000259" key="12">
    <source>
        <dbReference type="Pfam" id="PF00593"/>
    </source>
</evidence>
<dbReference type="InterPro" id="IPR000531">
    <property type="entry name" value="Beta-barrel_TonB"/>
</dbReference>
<dbReference type="AlphaFoldDB" id="A0A1E7R412"/>
<dbReference type="InterPro" id="IPR039426">
    <property type="entry name" value="TonB-dep_rcpt-like"/>
</dbReference>
<sequence length="845" mass="92076">MLQTKIIQPKSQQLEFKISRLYQSIFFALTCGVTGSLYAVENPGDTQISVEEKDVQQLESVVVVGNRAGIRTVTESPSPVDVISAEQLTKQGTTTLRETLAKIIPSFSVATVPSQPDGYGAVARSAGLRGLGGGYTLVLVNGKRRHVGALAINKYGYGEGYQAADLDLIPVSAVSRVEVLRDGAAAQYGSDAIAGVINIVLKSADHGGSLNATYGGRAHYSDAEKRNGETYQAYGNFGVALGQDGFIHFAYDYKNQDATTRAGTVSGNIYSQVNGADDPREATVNRHVNKLGLPSVEQLTLSYNAELPLSEQITAYSFTTAGWRDAATGASYRRPNSTSSVTEIYPDGTTPEVLLDEFDLQSVWGIKGDDFYGWSWDVSSSYGKDKQDHSTKDNLNPSLGTASPTTFGLQRYEAYQWVNNIDFKKAFDIGFGVNPLNVAWGVDYRKEGWSSKATDALAYTNGGYIYSTGDQAGSSATVGTFGARVLLPEDEADISRSNTAAYLDLGLDLTQNWFVGIAGRFEHYDDSSGNTWNGKLTSRYEFTPQLALRGTVSTGFIAPSLYQQGFASTGIVSTVTNGVRSDVYSKSVRTDSALGQALGAEALKPTKSTNYSLGLTYSPIKNLNIALDAYRIDLKDRITSTDGLTGTGINAILAANGFSNVNYVTYYANLFDTQTDGIDLIADYTQEFEKYGRVRWSLGFNYNKTKITGIADNPSQLDGISVERITRRTRGMITDADPKTKFTLGANWQYKKFDLNTRLSRYGSYIARGETESLDQTFDAKWIVDLDATYNLTDNLAFTVGADNLLNTYPDKSNIVDSLGENKYAQLSPFGLYGGYYYGRISYRF</sequence>
<keyword evidence="2 9" id="KW-0813">Transport</keyword>
<dbReference type="InterPro" id="IPR036942">
    <property type="entry name" value="Beta-barrel_TonB_sf"/>
</dbReference>
<dbReference type="InterPro" id="IPR012910">
    <property type="entry name" value="Plug_dom"/>
</dbReference>
<feature type="domain" description="TonB-dependent receptor plug" evidence="13">
    <location>
        <begin position="74"/>
        <end position="196"/>
    </location>
</feature>
<comment type="similarity">
    <text evidence="9 11">Belongs to the TonB-dependent receptor family.</text>
</comment>
<dbReference type="EMBL" id="MKKK01000035">
    <property type="protein sequence ID" value="OEY94036.1"/>
    <property type="molecule type" value="Genomic_DNA"/>
</dbReference>
<dbReference type="InterPro" id="IPR010916">
    <property type="entry name" value="TonB_box_CS"/>
</dbReference>
<reference evidence="14 15" key="1">
    <citation type="submission" date="2016-09" db="EMBL/GenBank/DDBJ databases">
        <authorList>
            <person name="Capua I."/>
            <person name="De Benedictis P."/>
            <person name="Joannis T."/>
            <person name="Lombin L.H."/>
            <person name="Cattoli G."/>
        </authorList>
    </citation>
    <scope>NUCLEOTIDE SEQUENCE [LARGE SCALE GENOMIC DNA]</scope>
    <source>
        <strain evidence="14 15">ANC 4671</strain>
    </source>
</reference>
<evidence type="ECO:0000259" key="13">
    <source>
        <dbReference type="Pfam" id="PF07715"/>
    </source>
</evidence>
<feature type="domain" description="TonB-dependent receptor-like beta-barrel" evidence="12">
    <location>
        <begin position="316"/>
        <end position="805"/>
    </location>
</feature>
<keyword evidence="5" id="KW-0732">Signal</keyword>
<evidence type="ECO:0000256" key="5">
    <source>
        <dbReference type="ARBA" id="ARBA00022729"/>
    </source>
</evidence>
<dbReference type="PROSITE" id="PS00430">
    <property type="entry name" value="TONB_DEPENDENT_REC_1"/>
    <property type="match status" value="1"/>
</dbReference>
<gene>
    <name evidence="14" type="ORF">BJI46_13600</name>
</gene>
<protein>
    <submittedName>
        <fullName evidence="14">Uncharacterized protein</fullName>
    </submittedName>
</protein>
<evidence type="ECO:0000256" key="10">
    <source>
        <dbReference type="PROSITE-ProRule" id="PRU10143"/>
    </source>
</evidence>
<evidence type="ECO:0000256" key="2">
    <source>
        <dbReference type="ARBA" id="ARBA00022448"/>
    </source>
</evidence>
<dbReference type="Gene3D" id="2.170.130.10">
    <property type="entry name" value="TonB-dependent receptor, plug domain"/>
    <property type="match status" value="1"/>
</dbReference>
<dbReference type="Pfam" id="PF00593">
    <property type="entry name" value="TonB_dep_Rec_b-barrel"/>
    <property type="match status" value="1"/>
</dbReference>
<dbReference type="InterPro" id="IPR037066">
    <property type="entry name" value="Plug_dom_sf"/>
</dbReference>
<comment type="caution">
    <text evidence="14">The sequence shown here is derived from an EMBL/GenBank/DDBJ whole genome shotgun (WGS) entry which is preliminary data.</text>
</comment>
<evidence type="ECO:0000313" key="15">
    <source>
        <dbReference type="Proteomes" id="UP000185895"/>
    </source>
</evidence>
<evidence type="ECO:0000256" key="8">
    <source>
        <dbReference type="ARBA" id="ARBA00023237"/>
    </source>
</evidence>
<organism evidence="14 15">
    <name type="scientific">Acinetobacter qingfengensis</name>
    <dbReference type="NCBI Taxonomy" id="1262585"/>
    <lineage>
        <taxon>Bacteria</taxon>
        <taxon>Pseudomonadati</taxon>
        <taxon>Pseudomonadota</taxon>
        <taxon>Gammaproteobacteria</taxon>
        <taxon>Moraxellales</taxon>
        <taxon>Moraxellaceae</taxon>
        <taxon>Acinetobacter</taxon>
    </lineage>
</organism>
<dbReference type="PANTHER" id="PTHR47234">
    <property type="match status" value="1"/>
</dbReference>
<dbReference type="RefSeq" id="WP_070070309.1">
    <property type="nucleotide sequence ID" value="NZ_MKKK01000035.1"/>
</dbReference>
<dbReference type="STRING" id="1262585.BJI46_13600"/>
<dbReference type="SUPFAM" id="SSF56935">
    <property type="entry name" value="Porins"/>
    <property type="match status" value="1"/>
</dbReference>
<dbReference type="GO" id="GO:0009279">
    <property type="term" value="C:cell outer membrane"/>
    <property type="evidence" value="ECO:0007669"/>
    <property type="project" value="UniProtKB-SubCell"/>
</dbReference>
<evidence type="ECO:0000256" key="6">
    <source>
        <dbReference type="ARBA" id="ARBA00023077"/>
    </source>
</evidence>
<evidence type="ECO:0000256" key="11">
    <source>
        <dbReference type="RuleBase" id="RU003357"/>
    </source>
</evidence>
<keyword evidence="6 10" id="KW-0798">TonB box</keyword>
<accession>A0A1E7R412</accession>
<feature type="short sequence motif" description="TonB box" evidence="10">
    <location>
        <begin position="60"/>
        <end position="66"/>
    </location>
</feature>
<dbReference type="OrthoDB" id="9805434at2"/>
<keyword evidence="3 9" id="KW-1134">Transmembrane beta strand</keyword>
<comment type="subcellular location">
    <subcellularLocation>
        <location evidence="1 9">Cell outer membrane</location>
        <topology evidence="1 9">Multi-pass membrane protein</topology>
    </subcellularLocation>
</comment>
<keyword evidence="15" id="KW-1185">Reference proteome</keyword>